<dbReference type="Proteomes" id="UP001380953">
    <property type="component" value="Unassembled WGS sequence"/>
</dbReference>
<comment type="caution">
    <text evidence="1">The sequence shown here is derived from an EMBL/GenBank/DDBJ whole genome shotgun (WGS) entry which is preliminary data.</text>
</comment>
<reference evidence="1" key="1">
    <citation type="submission" date="2024-03" db="EMBL/GenBank/DDBJ databases">
        <title>Whole genome sequecning of epiphytes from Marcgravia umbellata leaves.</title>
        <authorList>
            <person name="Kumar G."/>
            <person name="Savka M.A."/>
        </authorList>
    </citation>
    <scope>NUCLEOTIDE SEQUENCE</scope>
    <source>
        <strain evidence="1">RIT_BL5</strain>
    </source>
</reference>
<protein>
    <submittedName>
        <fullName evidence="1">Copper homeostasis protein CutC</fullName>
    </submittedName>
</protein>
<organism evidence="1 2">
    <name type="scientific">Saccharibacillus sacchari</name>
    <dbReference type="NCBI Taxonomy" id="456493"/>
    <lineage>
        <taxon>Bacteria</taxon>
        <taxon>Bacillati</taxon>
        <taxon>Bacillota</taxon>
        <taxon>Bacilli</taxon>
        <taxon>Bacillales</taxon>
        <taxon>Paenibacillaceae</taxon>
        <taxon>Saccharibacillus</taxon>
    </lineage>
</organism>
<evidence type="ECO:0000313" key="1">
    <source>
        <dbReference type="EMBL" id="MEJ8307075.1"/>
    </source>
</evidence>
<gene>
    <name evidence="1" type="ORF">WKI47_24465</name>
</gene>
<dbReference type="EMBL" id="JBBKAR010000058">
    <property type="protein sequence ID" value="MEJ8307075.1"/>
    <property type="molecule type" value="Genomic_DNA"/>
</dbReference>
<accession>A0ACC6PJM1</accession>
<evidence type="ECO:0000313" key="2">
    <source>
        <dbReference type="Proteomes" id="UP001380953"/>
    </source>
</evidence>
<proteinExistence type="predicted"/>
<name>A0ACC6PJM1_9BACL</name>
<sequence length="281" mass="29567">MLLEVIACTPEDAVAAERGGADRIEWIADPQVGGVTPDLSMAAEMRRAVRLPIRVMVRPRGGGFVYSEEEQEQMRRDIRRIAAVGGLDVVTGVLTPEGTVDESALDGLLNAGRSFAFTFHRAFDEAENLPRALEVLSAYPQVTDILTSGGAPSAPEGAAMLAELLRCSPQAVGAPSSAAQALLPTQPRSAPSTASQDFAPPSTRSDLAAASQAPELLTASPQILAGAGLTAENLRPFLDATNATRIHIGSAARFGGISSAPIDPERVREIRSLLERHLSGR</sequence>
<keyword evidence="2" id="KW-1185">Reference proteome</keyword>